<keyword evidence="5" id="KW-0479">Metal-binding</keyword>
<dbReference type="HOGENOM" id="CLU_273283_0_0_0"/>
<dbReference type="Gene3D" id="3.20.20.80">
    <property type="entry name" value="Glycosidases"/>
    <property type="match status" value="1"/>
</dbReference>
<dbReference type="InterPro" id="IPR017853">
    <property type="entry name" value="GH"/>
</dbReference>
<dbReference type="SMART" id="SM00632">
    <property type="entry name" value="Aamy_C"/>
    <property type="match status" value="1"/>
</dbReference>
<dbReference type="OrthoDB" id="9805159at2"/>
<dbReference type="Gene3D" id="2.60.40.1180">
    <property type="entry name" value="Golgi alpha-mannosidase II"/>
    <property type="match status" value="1"/>
</dbReference>
<dbReference type="InterPro" id="IPR013780">
    <property type="entry name" value="Glyco_hydro_b"/>
</dbReference>
<dbReference type="InterPro" id="IPR013783">
    <property type="entry name" value="Ig-like_fold"/>
</dbReference>
<dbReference type="KEGG" id="ccz:CCALI_02225"/>
<dbReference type="SMART" id="SM00642">
    <property type="entry name" value="Aamy"/>
    <property type="match status" value="1"/>
</dbReference>
<dbReference type="AlphaFoldDB" id="S0EX61"/>
<dbReference type="GO" id="GO:0046872">
    <property type="term" value="F:metal ion binding"/>
    <property type="evidence" value="ECO:0007669"/>
    <property type="project" value="UniProtKB-KW"/>
</dbReference>
<evidence type="ECO:0000256" key="1">
    <source>
        <dbReference type="ARBA" id="ARBA00000548"/>
    </source>
</evidence>
<protein>
    <recommendedName>
        <fullName evidence="4">Alpha-amylase</fullName>
        <ecNumber evidence="3">3.2.1.1</ecNumber>
    </recommendedName>
</protein>
<evidence type="ECO:0000256" key="5">
    <source>
        <dbReference type="ARBA" id="ARBA00022723"/>
    </source>
</evidence>
<dbReference type="PANTHER" id="PTHR43447">
    <property type="entry name" value="ALPHA-AMYLASE"/>
    <property type="match status" value="1"/>
</dbReference>
<reference evidence="9" key="1">
    <citation type="submission" date="2013-03" db="EMBL/GenBank/DDBJ databases">
        <title>Genome sequence of Chthonomonas calidirosea, the first sequenced genome from the Armatimonadetes phylum (formally candidate division OP10).</title>
        <authorList>
            <person name="Lee K.C.Y."/>
            <person name="Morgan X.C."/>
            <person name="Dunfield P.F."/>
            <person name="Tamas I."/>
            <person name="Houghton K.M."/>
            <person name="Vyssotski M."/>
            <person name="Ryan J.L.J."/>
            <person name="Lagutin K."/>
            <person name="McDonald I.R."/>
            <person name="Stott M.B."/>
        </authorList>
    </citation>
    <scope>NUCLEOTIDE SEQUENCE [LARGE SCALE GENOMIC DNA]</scope>
    <source>
        <strain evidence="9">DSM 23976 / ICMP 18418 / T49</strain>
    </source>
</reference>
<comment type="catalytic activity">
    <reaction evidence="1">
        <text>Endohydrolysis of (1-&gt;4)-alpha-D-glucosidic linkages in polysaccharides containing three or more (1-&gt;4)-alpha-linked D-glucose units.</text>
        <dbReference type="EC" id="3.2.1.1"/>
    </reaction>
</comment>
<dbReference type="Gene3D" id="2.60.40.10">
    <property type="entry name" value="Immunoglobulins"/>
    <property type="match status" value="1"/>
</dbReference>
<name>S0EX61_CHTCT</name>
<dbReference type="InParanoid" id="S0EX61"/>
<keyword evidence="9" id="KW-1185">Reference proteome</keyword>
<evidence type="ECO:0000259" key="6">
    <source>
        <dbReference type="SMART" id="SM00632"/>
    </source>
</evidence>
<dbReference type="RefSeq" id="WP_016483552.1">
    <property type="nucleotide sequence ID" value="NC_021487.1"/>
</dbReference>
<dbReference type="SUPFAM" id="SSF51011">
    <property type="entry name" value="Glycosyl hydrolase domain"/>
    <property type="match status" value="1"/>
</dbReference>
<dbReference type="EMBL" id="HF951689">
    <property type="protein sequence ID" value="CCW36032.1"/>
    <property type="molecule type" value="Genomic_DNA"/>
</dbReference>
<dbReference type="InterPro" id="IPR006047">
    <property type="entry name" value="GH13_cat_dom"/>
</dbReference>
<dbReference type="Proteomes" id="UP000014227">
    <property type="component" value="Chromosome I"/>
</dbReference>
<dbReference type="STRING" id="454171.CP488_01869"/>
<dbReference type="eggNOG" id="COG0366">
    <property type="taxonomic scope" value="Bacteria"/>
</dbReference>
<keyword evidence="8" id="KW-0378">Hydrolase</keyword>
<dbReference type="GO" id="GO:0004556">
    <property type="term" value="F:alpha-amylase activity"/>
    <property type="evidence" value="ECO:0007669"/>
    <property type="project" value="UniProtKB-EC"/>
</dbReference>
<dbReference type="EC" id="3.2.1.1" evidence="3"/>
<evidence type="ECO:0000256" key="4">
    <source>
        <dbReference type="ARBA" id="ARBA00017303"/>
    </source>
</evidence>
<organism evidence="8 9">
    <name type="scientific">Chthonomonas calidirosea (strain DSM 23976 / ICMP 18418 / T49)</name>
    <dbReference type="NCBI Taxonomy" id="1303518"/>
    <lineage>
        <taxon>Bacteria</taxon>
        <taxon>Bacillati</taxon>
        <taxon>Armatimonadota</taxon>
        <taxon>Chthonomonadia</taxon>
        <taxon>Chthonomonadales</taxon>
        <taxon>Chthonomonadaceae</taxon>
        <taxon>Chthonomonas</taxon>
    </lineage>
</organism>
<evidence type="ECO:0000256" key="3">
    <source>
        <dbReference type="ARBA" id="ARBA00012595"/>
    </source>
</evidence>
<evidence type="ECO:0000259" key="7">
    <source>
        <dbReference type="SMART" id="SM00642"/>
    </source>
</evidence>
<accession>S0EX61</accession>
<evidence type="ECO:0000313" key="8">
    <source>
        <dbReference type="EMBL" id="CCW36032.1"/>
    </source>
</evidence>
<feature type="domain" description="Alpha-amylase C-terminal" evidence="6">
    <location>
        <begin position="570"/>
        <end position="652"/>
    </location>
</feature>
<proteinExistence type="predicted"/>
<dbReference type="PATRIC" id="fig|1303518.3.peg.2311"/>
<dbReference type="SUPFAM" id="SSF51445">
    <property type="entry name" value="(Trans)glycosidases"/>
    <property type="match status" value="1"/>
</dbReference>
<feature type="domain" description="Glycosyl hydrolase family 13 catalytic" evidence="7">
    <location>
        <begin position="162"/>
        <end position="561"/>
    </location>
</feature>
<sequence>MPRSQQPKARGLLVLSTTLALLLFALSITNAAIVQWVGNTALFLTGVPGGLPTQGAFVEPTQTVTVVTQTYPIAFGQSVYAEVTTDNFAHVTAYPFSFDYNDSSNTHWFLVLPQFPPNTNVQFYIKAVGTDGSVAYDNNNFQNFGFYVRHMPPPLSSPILEWFDTPYNIILQRLPEVVNAGYGALWLPPGEKAGGGGLSVGYNPFDRFDFGDRFQSGSLDTNYGTAQDLFQLIQLAHRLGLSVYEDTVLNHNDNRASTPINQYPDMIPEDFHIFSSSNTNNNGVDFNNTPPFAHQTLDFDLLGMADIAQEDGNDAETGPFNLPSYATFNAYGKPTFVRQPLDPFLYPNRQPVAEDVRQYLKRWGWWLTTFFGFDGFRLDAVRYIPPAFFQPISNYQPGPIVSGQGWLSYLYGLNPNLYVFGEDFPNVNPNYELREYGKVGMNLLDFPLKDNLDSVFNSSGLGNIGATLGNTLGTDSATGLAFSFGGLEPSLGVSFVQSADQGPPAASNQAYTFTLTGPERPVVYYDGNNQKPNDYTDFPRAGRFDAVGTGDNLLLTLLDAHDRYARGNMVIRYSSSNLLIYERQVNGQSLLLAGINIRDDGVALTQTVQTAFPAGAILTDLTGQEPPVTVQSNGSVTITIPANGTTGYANGTGYVLYVQQAPQPLPNTPPIQLLDAETSPEQTIGFQTHLDPTGQYAQGQNLTYSFATVSTDLMDVKVTTDAMGNSAVLQLDNGLPVAGQKPLSNTPEGLADGYVPMTKLQNGQFVLRGIDLTLLSNGLHVIRVRVFANTGNRPGVFNQFTAFFVLNRPIFGPPPTGNLSNYPPALVYQTQTPTSNSNRLDGLFVKNDDHNLYIGLAGSVDPSENFTNGVALYLDTHTGLGVNNLATLHDDTGPAGRLLSNAPITLPPGFKANFGVGVLRLNNLFSSPEAPFASQPTRPTPVGAAAGLYYIDVFHANQLVPMPSEIAWQPRPGPFSNPVTGLEVAIPLTVLFPKGMTTTTTIGMVACLRTTGESGTIFLSTDARRGTLGSRPTPVPYLTNQFLPPLPGNNVPDPGTSSVTLQNAVTYTFQFAQTVASSSYTLALSAPTFDSNRKLYIQNGTLTALTNLNGPVHLLVKLPQGVSLQNATGYSMLQFGTPTLLISENDVPQGTKLSFVLRYRASQPVTPQITVKSGQGAL</sequence>
<gene>
    <name evidence="8" type="ORF">CCALI_02225</name>
</gene>
<comment type="cofactor">
    <cofactor evidence="2">
        <name>Ca(2+)</name>
        <dbReference type="ChEBI" id="CHEBI:29108"/>
    </cofactor>
</comment>
<dbReference type="GO" id="GO:0005975">
    <property type="term" value="P:carbohydrate metabolic process"/>
    <property type="evidence" value="ECO:0007669"/>
    <property type="project" value="InterPro"/>
</dbReference>
<dbReference type="InterPro" id="IPR031319">
    <property type="entry name" value="A-amylase_C"/>
</dbReference>
<evidence type="ECO:0000313" key="9">
    <source>
        <dbReference type="Proteomes" id="UP000014227"/>
    </source>
</evidence>
<keyword evidence="8" id="KW-0326">Glycosidase</keyword>
<evidence type="ECO:0000256" key="2">
    <source>
        <dbReference type="ARBA" id="ARBA00001913"/>
    </source>
</evidence>